<evidence type="ECO:0000313" key="4">
    <source>
        <dbReference type="Proteomes" id="UP000015480"/>
    </source>
</evidence>
<dbReference type="Pfam" id="PF05686">
    <property type="entry name" value="Glyco_transf_90"/>
    <property type="match status" value="1"/>
</dbReference>
<sequence>MAMNSIPAHISVNGCGFAACSGMLTEVDLDLGTVRNRARQLRPVRRRGDGSFVVGGPEHKIHRTAGVANELSLYAKTGKFLVDMEDGRRVGATGGKPIGGPIISYCRRKGAENVFLWPLPEYHSIGAEHYPGLNYSDNVSFQNKADQIVWRGALSGHCSDVEHDVFEDPTRKVIERHEVGDLNASEALALLRKNTRFRLVERYLDHPDFNINLVPTDKVKKFLNQIGLSNFASPARAHGFFTRYKYIASLRGNDTGSNFLEMANTNSAVMKEEDGWELFYSYLFKPWVHYIPLVSGAHDVVEKLNWARQNEWKVEEISRRARASCCVLKDRLVREIYLKKVSRRYLEATGQVQRDTDELAVAYKDGNELAMQAALILPEAVRHGYDGFARALRSSLRLEQPQDE</sequence>
<dbReference type="PATRIC" id="fig|1367847.3.peg.1670"/>
<dbReference type="PANTHER" id="PTHR12203:SF35">
    <property type="entry name" value="PROTEIN O-GLUCOSYLTRANSFERASE 1"/>
    <property type="match status" value="1"/>
</dbReference>
<dbReference type="InterPro" id="IPR051091">
    <property type="entry name" value="O-Glucosyltr/Glycosyltrsf_90"/>
</dbReference>
<dbReference type="HOGENOM" id="CLU_681235_0_0_5"/>
<gene>
    <name evidence="3" type="ORF">JCM7686_1689</name>
</gene>
<reference evidence="3 4" key="1">
    <citation type="journal article" date="2014" name="BMC Genomics">
        <title>Architecture and functions of a multipartite genome of the methylotrophic bacterium Paracoccus aminophilus JCM 7686, containing primary and secondary chromids.</title>
        <authorList>
            <person name="Dziewit L."/>
            <person name="Czarnecki J."/>
            <person name="Wibberg D."/>
            <person name="Radlinska M."/>
            <person name="Mrozek P."/>
            <person name="Szymczak M."/>
            <person name="Schluter A."/>
            <person name="Puhler A."/>
            <person name="Bartosik D."/>
        </authorList>
    </citation>
    <scope>NUCLEOTIDE SEQUENCE [LARGE SCALE GENOMIC DNA]</scope>
    <source>
        <strain evidence="3">JCM 7686</strain>
    </source>
</reference>
<dbReference type="PANTHER" id="PTHR12203">
    <property type="entry name" value="KDEL LYS-ASP-GLU-LEU CONTAINING - RELATED"/>
    <property type="match status" value="1"/>
</dbReference>
<evidence type="ECO:0000313" key="3">
    <source>
        <dbReference type="EMBL" id="AGT08790.1"/>
    </source>
</evidence>
<proteinExistence type="predicted"/>
<evidence type="ECO:0000259" key="2">
    <source>
        <dbReference type="SMART" id="SM00672"/>
    </source>
</evidence>
<dbReference type="SMART" id="SM00672">
    <property type="entry name" value="CAP10"/>
    <property type="match status" value="1"/>
</dbReference>
<dbReference type="InterPro" id="IPR006598">
    <property type="entry name" value="CAP10"/>
</dbReference>
<protein>
    <recommendedName>
        <fullName evidence="2">Glycosyl transferase CAP10 domain-containing protein</fullName>
    </recommendedName>
</protein>
<organism evidence="3 4">
    <name type="scientific">Paracoccus aminophilus JCM 7686</name>
    <dbReference type="NCBI Taxonomy" id="1367847"/>
    <lineage>
        <taxon>Bacteria</taxon>
        <taxon>Pseudomonadati</taxon>
        <taxon>Pseudomonadota</taxon>
        <taxon>Alphaproteobacteria</taxon>
        <taxon>Rhodobacterales</taxon>
        <taxon>Paracoccaceae</taxon>
        <taxon>Paracoccus</taxon>
    </lineage>
</organism>
<dbReference type="EMBL" id="CP006650">
    <property type="protein sequence ID" value="AGT08790.1"/>
    <property type="molecule type" value="Genomic_DNA"/>
</dbReference>
<dbReference type="KEGG" id="pami:JCM7686_1689"/>
<evidence type="ECO:0000256" key="1">
    <source>
        <dbReference type="ARBA" id="ARBA00022679"/>
    </source>
</evidence>
<dbReference type="Proteomes" id="UP000015480">
    <property type="component" value="Chromosome"/>
</dbReference>
<dbReference type="GO" id="GO:0016740">
    <property type="term" value="F:transferase activity"/>
    <property type="evidence" value="ECO:0007669"/>
    <property type="project" value="UniProtKB-KW"/>
</dbReference>
<dbReference type="eggNOG" id="ENOG5030IWD">
    <property type="taxonomic scope" value="Bacteria"/>
</dbReference>
<keyword evidence="1" id="KW-0808">Transferase</keyword>
<feature type="domain" description="Glycosyl transferase CAP10" evidence="2">
    <location>
        <begin position="80"/>
        <end position="342"/>
    </location>
</feature>
<dbReference type="STRING" id="1367847.JCM7686_1689"/>
<keyword evidence="4" id="KW-1185">Reference proteome</keyword>
<accession>S5XZA5</accession>
<dbReference type="AlphaFoldDB" id="S5XZA5"/>
<name>S5XZA5_PARAH</name>